<proteinExistence type="predicted"/>
<accession>A0ACC3AU19</accession>
<gene>
    <name evidence="1" type="primary">SPT10</name>
    <name evidence="1" type="ORF">N8T08_009397</name>
</gene>
<dbReference type="EMBL" id="JAOPJF010000069">
    <property type="protein sequence ID" value="KAK1141121.1"/>
    <property type="molecule type" value="Genomic_DNA"/>
</dbReference>
<dbReference type="Proteomes" id="UP001177260">
    <property type="component" value="Unassembled WGS sequence"/>
</dbReference>
<protein>
    <submittedName>
        <fullName evidence="1">Protein spt10</fullName>
    </submittedName>
</protein>
<keyword evidence="2" id="KW-1185">Reference proteome</keyword>
<organism evidence="1 2">
    <name type="scientific">Aspergillus melleus</name>
    <dbReference type="NCBI Taxonomy" id="138277"/>
    <lineage>
        <taxon>Eukaryota</taxon>
        <taxon>Fungi</taxon>
        <taxon>Dikarya</taxon>
        <taxon>Ascomycota</taxon>
        <taxon>Pezizomycotina</taxon>
        <taxon>Eurotiomycetes</taxon>
        <taxon>Eurotiomycetidae</taxon>
        <taxon>Eurotiales</taxon>
        <taxon>Aspergillaceae</taxon>
        <taxon>Aspergillus</taxon>
        <taxon>Aspergillus subgen. Circumdati</taxon>
    </lineage>
</organism>
<comment type="caution">
    <text evidence="1">The sequence shown here is derived from an EMBL/GenBank/DDBJ whole genome shotgun (WGS) entry which is preliminary data.</text>
</comment>
<name>A0ACC3AU19_9EURO</name>
<evidence type="ECO:0000313" key="1">
    <source>
        <dbReference type="EMBL" id="KAK1141121.1"/>
    </source>
</evidence>
<reference evidence="1 2" key="1">
    <citation type="journal article" date="2023" name="ACS Omega">
        <title>Identification of the Neoaspergillic Acid Biosynthesis Gene Cluster by Establishing an In Vitro CRISPR-Ribonucleoprotein Genetic System in Aspergillus melleus.</title>
        <authorList>
            <person name="Yuan B."/>
            <person name="Grau M.F."/>
            <person name="Murata R.M."/>
            <person name="Torok T."/>
            <person name="Venkateswaran K."/>
            <person name="Stajich J.E."/>
            <person name="Wang C.C.C."/>
        </authorList>
    </citation>
    <scope>NUCLEOTIDE SEQUENCE [LARGE SCALE GENOMIC DNA]</scope>
    <source>
        <strain evidence="1 2">IMV 1140</strain>
    </source>
</reference>
<sequence>MPAVHEDLASAVFPTDTDFSPEIFPRQVTLRDRVTVATLVPISPCDDIPRSLLAYLSDQLNKEIEKGDTYAMIDAIPLSQFQSYWFSNFGAIMLLGDFKSVLDIQAMDRAGANWTKICLGSFNVRPNYPGRSSHVCNGMFLVTDAARNRGVGRLMGEGYLDWAPRLVSIHPTLRGGVSEFLCDGYTYAVFNLVYESNVASCRIWDALGFKRIGKVPGGGRLLSNPGQYVDAIIYGRDLGPEGEDSVTQDRFDKIRYYLKHSKYPRGADRAEKSRLRSAATHYKLIGGDDGDSEKLMLKDKEVVSDPQQQYDIARDMHIQQHAGINKTTAAIAVKYHWVRIKETVSRVIRDCPQCKETLKSPLANGLFRTEDQLDNDDQPGTRESDMSNENDMDPEDLSHDIEHDINHDISHELNHEISHSMNHDMSHENDMNHAGDLNHDADLNLASSAAAMGTNPLLDHSSLDVHQGHNPFVTPHPSVVQGSLDAIGDYTTMPLDPQIIDIHHQLPRFQPHDAMTDPYTHDAHGLSTTNFDDDVRHHAAHDYHMMVDDATDPGGTLHQDALGLVHSQASDVHHEQILAKYQYVGPTDDDLDFT</sequence>
<evidence type="ECO:0000313" key="2">
    <source>
        <dbReference type="Proteomes" id="UP001177260"/>
    </source>
</evidence>